<dbReference type="EMBL" id="NGQC01000046">
    <property type="protein sequence ID" value="OYT02712.1"/>
    <property type="molecule type" value="Genomic_DNA"/>
</dbReference>
<dbReference type="SUPFAM" id="SSF48295">
    <property type="entry name" value="TrpR-like"/>
    <property type="match status" value="2"/>
</dbReference>
<dbReference type="InterPro" id="IPR010921">
    <property type="entry name" value="Trp_repressor/repl_initiator"/>
</dbReference>
<proteinExistence type="inferred from homology"/>
<feature type="compositionally biased region" description="Basic residues" evidence="3">
    <location>
        <begin position="125"/>
        <end position="136"/>
    </location>
</feature>
<accession>A0A256VGX0</accession>
<feature type="domain" description="Insertion element IS150 protein InsJ-like helix-turn-helix" evidence="4">
    <location>
        <begin position="18"/>
        <end position="68"/>
    </location>
</feature>
<dbReference type="Pfam" id="PF13518">
    <property type="entry name" value="HTH_28"/>
    <property type="match status" value="2"/>
</dbReference>
<dbReference type="InterPro" id="IPR052057">
    <property type="entry name" value="IS150/IS1296_orfA-like"/>
</dbReference>
<feature type="region of interest" description="Disordered" evidence="3">
    <location>
        <begin position="117"/>
        <end position="138"/>
    </location>
</feature>
<gene>
    <name evidence="5" type="ORF">CBG21_07705</name>
</gene>
<evidence type="ECO:0000256" key="3">
    <source>
        <dbReference type="SAM" id="MobiDB-lite"/>
    </source>
</evidence>
<evidence type="ECO:0000256" key="1">
    <source>
        <dbReference type="ARBA" id="ARBA00038232"/>
    </source>
</evidence>
<feature type="coiled-coil region" evidence="2">
    <location>
        <begin position="138"/>
        <end position="165"/>
    </location>
</feature>
<keyword evidence="2" id="KW-0175">Coiled coil</keyword>
<dbReference type="Proteomes" id="UP000216122">
    <property type="component" value="Unassembled WGS sequence"/>
</dbReference>
<evidence type="ECO:0000259" key="4">
    <source>
        <dbReference type="Pfam" id="PF13518"/>
    </source>
</evidence>
<dbReference type="Gene3D" id="1.10.10.60">
    <property type="entry name" value="Homeodomain-like"/>
    <property type="match status" value="1"/>
</dbReference>
<reference evidence="6" key="1">
    <citation type="submission" date="2017-05" db="EMBL/GenBank/DDBJ databases">
        <authorList>
            <person name="Lin X.B."/>
            <person name="Stothard P."/>
            <person name="Tasseva G."/>
            <person name="Walter J."/>
        </authorList>
    </citation>
    <scope>NUCLEOTIDE SEQUENCE [LARGE SCALE GENOMIC DNA]</scope>
    <source>
        <strain evidence="6">103v</strain>
    </source>
</reference>
<dbReference type="Gene3D" id="1.10.10.10">
    <property type="entry name" value="Winged helix-like DNA-binding domain superfamily/Winged helix DNA-binding domain"/>
    <property type="match status" value="1"/>
</dbReference>
<dbReference type="RefSeq" id="WP_225359480.1">
    <property type="nucleotide sequence ID" value="NZ_NGPH01000037.1"/>
</dbReference>
<protein>
    <recommendedName>
        <fullName evidence="4">Insertion element IS150 protein InsJ-like helix-turn-helix domain-containing protein</fullName>
    </recommendedName>
</protein>
<name>A0A256VGX0_LIMRT</name>
<dbReference type="GO" id="GO:0043565">
    <property type="term" value="F:sequence-specific DNA binding"/>
    <property type="evidence" value="ECO:0007669"/>
    <property type="project" value="InterPro"/>
</dbReference>
<dbReference type="InterPro" id="IPR055247">
    <property type="entry name" value="InsJ-like_HTH"/>
</dbReference>
<feature type="domain" description="Insertion element IS150 protein InsJ-like helix-turn-helix" evidence="4">
    <location>
        <begin position="74"/>
        <end position="126"/>
    </location>
</feature>
<dbReference type="AlphaFoldDB" id="A0A256VGX0"/>
<dbReference type="PANTHER" id="PTHR33795:SF1">
    <property type="entry name" value="INSERTION ELEMENT IS150 PROTEIN INSJ"/>
    <property type="match status" value="1"/>
</dbReference>
<comment type="similarity">
    <text evidence="1">Belongs to the IS150/IS1296 orfA family.</text>
</comment>
<organism evidence="5 6">
    <name type="scientific">Limosilactobacillus reuteri</name>
    <name type="common">Lactobacillus reuteri</name>
    <dbReference type="NCBI Taxonomy" id="1598"/>
    <lineage>
        <taxon>Bacteria</taxon>
        <taxon>Bacillati</taxon>
        <taxon>Bacillota</taxon>
        <taxon>Bacilli</taxon>
        <taxon>Lactobacillales</taxon>
        <taxon>Lactobacillaceae</taxon>
        <taxon>Limosilactobacillus</taxon>
    </lineage>
</organism>
<evidence type="ECO:0000313" key="5">
    <source>
        <dbReference type="EMBL" id="OYT02712.1"/>
    </source>
</evidence>
<evidence type="ECO:0000256" key="2">
    <source>
        <dbReference type="SAM" id="Coils"/>
    </source>
</evidence>
<dbReference type="InterPro" id="IPR036388">
    <property type="entry name" value="WH-like_DNA-bd_sf"/>
</dbReference>
<evidence type="ECO:0000313" key="6">
    <source>
        <dbReference type="Proteomes" id="UP000216122"/>
    </source>
</evidence>
<sequence>MCCISIVNSPTRYKPELKAQIVQEYLSTSQSTNDLSKKYQISGRRIAEWIQRYQLRGIDALKKRRHKRIFTTDFKLNVIDYYQTHEDSMAEVAARFDILTAQVSSWRSQFERDGITALKPQPKGRPSKVKHTKKQAHQLANKSELERLKEELAKKNQELYETSVKPNDGLVTGKVLDDKEFLNTSVSKLLSGKSNQVIGQEALTQIANQLSNGISSPIYEAANGAKYHYVYWLEGDANRVVEFVNDNKDVKYGQPLTAKYSATVVVDAEPGVQEVTSPISIRVSKVWNEVGGKQVVLTDPLKAGEQLTKGIDMSLINTKSVKQLLTGAQGTNISTATLNKLKENLPQNITGTADYKTADGNHYYYDFWLDSVNSNNTKYGEPVTVNSTASLKWAKKDMVTSEN</sequence>
<comment type="caution">
    <text evidence="5">The sequence shown here is derived from an EMBL/GenBank/DDBJ whole genome shotgun (WGS) entry which is preliminary data.</text>
</comment>
<reference evidence="5 6" key="2">
    <citation type="submission" date="2017-09" db="EMBL/GenBank/DDBJ databases">
        <title>Tripartite evolution among Lactobacillus johnsonii, Lactobacillus taiwanensis, Lactobacillus reuteri and their rodent host.</title>
        <authorList>
            <person name="Wang T."/>
            <person name="Knowles S."/>
            <person name="Cheng C."/>
        </authorList>
    </citation>
    <scope>NUCLEOTIDE SEQUENCE [LARGE SCALE GENOMIC DNA]</scope>
    <source>
        <strain evidence="5 6">103v</strain>
    </source>
</reference>
<dbReference type="PANTHER" id="PTHR33795">
    <property type="entry name" value="INSERTION ELEMENT IS150 PROTEIN INSJ"/>
    <property type="match status" value="1"/>
</dbReference>